<name>A0A914Y7F2_9BILA</name>
<reference evidence="3" key="1">
    <citation type="submission" date="2022-11" db="UniProtKB">
        <authorList>
            <consortium name="WormBaseParasite"/>
        </authorList>
    </citation>
    <scope>IDENTIFICATION</scope>
</reference>
<evidence type="ECO:0000313" key="2">
    <source>
        <dbReference type="Proteomes" id="UP000887577"/>
    </source>
</evidence>
<dbReference type="AlphaFoldDB" id="A0A914Y7F2"/>
<organism evidence="2 3">
    <name type="scientific">Panagrolaimus superbus</name>
    <dbReference type="NCBI Taxonomy" id="310955"/>
    <lineage>
        <taxon>Eukaryota</taxon>
        <taxon>Metazoa</taxon>
        <taxon>Ecdysozoa</taxon>
        <taxon>Nematoda</taxon>
        <taxon>Chromadorea</taxon>
        <taxon>Rhabditida</taxon>
        <taxon>Tylenchina</taxon>
        <taxon>Panagrolaimomorpha</taxon>
        <taxon>Panagrolaimoidea</taxon>
        <taxon>Panagrolaimidae</taxon>
        <taxon>Panagrolaimus</taxon>
    </lineage>
</organism>
<sequence>MEERIVQRQIVNQNFIKAGLTKAELNEINELVEELGIKDLKALEDAVLEYASAKLTKEKYEKIKIIIDELKEGIDFMKNAFGKLIGTFLKSFENNKEISSTESNERLEDIEDDEEEQEYHEEL</sequence>
<feature type="region of interest" description="Disordered" evidence="1">
    <location>
        <begin position="97"/>
        <end position="123"/>
    </location>
</feature>
<proteinExistence type="predicted"/>
<protein>
    <submittedName>
        <fullName evidence="3">Uncharacterized protein</fullName>
    </submittedName>
</protein>
<evidence type="ECO:0000313" key="3">
    <source>
        <dbReference type="WBParaSite" id="PSU_v2.g15204.t1"/>
    </source>
</evidence>
<evidence type="ECO:0000256" key="1">
    <source>
        <dbReference type="SAM" id="MobiDB-lite"/>
    </source>
</evidence>
<accession>A0A914Y7F2</accession>
<dbReference type="Proteomes" id="UP000887577">
    <property type="component" value="Unplaced"/>
</dbReference>
<keyword evidence="2" id="KW-1185">Reference proteome</keyword>
<dbReference type="WBParaSite" id="PSU_v2.g15204.t1">
    <property type="protein sequence ID" value="PSU_v2.g15204.t1"/>
    <property type="gene ID" value="PSU_v2.g15204"/>
</dbReference>
<feature type="compositionally biased region" description="Acidic residues" evidence="1">
    <location>
        <begin position="108"/>
        <end position="123"/>
    </location>
</feature>